<reference evidence="2 3" key="2">
    <citation type="submission" date="2007-11" db="EMBL/GenBank/DDBJ databases">
        <authorList>
            <person name="Fulton L."/>
            <person name="Clifton S."/>
            <person name="Fulton B."/>
            <person name="Xu J."/>
            <person name="Minx P."/>
            <person name="Pepin K.H."/>
            <person name="Johnson M."/>
            <person name="Thiruvilangam P."/>
            <person name="Bhonagiri V."/>
            <person name="Nash W.E."/>
            <person name="Mardis E.R."/>
            <person name="Wilson R.K."/>
        </authorList>
    </citation>
    <scope>NUCLEOTIDE SEQUENCE [LARGE SCALE GENOMIC DNA]</scope>
    <source>
        <strain evidence="2 3">ATCC 43183</strain>
    </source>
</reference>
<protein>
    <submittedName>
        <fullName evidence="2">DNA-binding helix-turn-helix protein</fullName>
    </submittedName>
</protein>
<comment type="caution">
    <text evidence="2">The sequence shown here is derived from an EMBL/GenBank/DDBJ whole genome shotgun (WGS) entry which is preliminary data.</text>
</comment>
<dbReference type="InterPro" id="IPR001387">
    <property type="entry name" value="Cro/C1-type_HTH"/>
</dbReference>
<dbReference type="Proteomes" id="UP000004713">
    <property type="component" value="Unassembled WGS sequence"/>
</dbReference>
<dbReference type="SUPFAM" id="SSF47413">
    <property type="entry name" value="lambda repressor-like DNA-binding domains"/>
    <property type="match status" value="1"/>
</dbReference>
<dbReference type="PROSITE" id="PS50943">
    <property type="entry name" value="HTH_CROC1"/>
    <property type="match status" value="1"/>
</dbReference>
<dbReference type="REBASE" id="21240">
    <property type="entry name" value="C.Bst43183ORF2897P"/>
</dbReference>
<dbReference type="EMBL" id="ABFZ02000022">
    <property type="protein sequence ID" value="EDS13757.1"/>
    <property type="molecule type" value="Genomic_DNA"/>
</dbReference>
<gene>
    <name evidence="2" type="ORF">BACSTE_02898</name>
</gene>
<dbReference type="SMART" id="SM00530">
    <property type="entry name" value="HTH_XRE"/>
    <property type="match status" value="1"/>
</dbReference>
<name>B0NTR4_BACSE</name>
<sequence>MFSERIKELRIQNQIPQRQIAAALDIDTATYCKIEKGERKAKKEQITILSKMLHVNAEHLLTLWLADKVSAVVSNDQKVASKALLLVVETLKQDI</sequence>
<evidence type="ECO:0000259" key="1">
    <source>
        <dbReference type="PROSITE" id="PS50943"/>
    </source>
</evidence>
<dbReference type="eggNOG" id="COG1396">
    <property type="taxonomic scope" value="Bacteria"/>
</dbReference>
<dbReference type="CDD" id="cd00093">
    <property type="entry name" value="HTH_XRE"/>
    <property type="match status" value="1"/>
</dbReference>
<dbReference type="Pfam" id="PF01381">
    <property type="entry name" value="HTH_3"/>
    <property type="match status" value="1"/>
</dbReference>
<dbReference type="RefSeq" id="WP_005656806.1">
    <property type="nucleotide sequence ID" value="NZ_CP102262.1"/>
</dbReference>
<dbReference type="GO" id="GO:0003677">
    <property type="term" value="F:DNA binding"/>
    <property type="evidence" value="ECO:0007669"/>
    <property type="project" value="UniProtKB-KW"/>
</dbReference>
<evidence type="ECO:0000313" key="3">
    <source>
        <dbReference type="Proteomes" id="UP000004713"/>
    </source>
</evidence>
<evidence type="ECO:0000313" key="2">
    <source>
        <dbReference type="EMBL" id="EDS13757.1"/>
    </source>
</evidence>
<organism evidence="2 3">
    <name type="scientific">Bacteroides stercoris ATCC 43183</name>
    <dbReference type="NCBI Taxonomy" id="449673"/>
    <lineage>
        <taxon>Bacteria</taxon>
        <taxon>Pseudomonadati</taxon>
        <taxon>Bacteroidota</taxon>
        <taxon>Bacteroidia</taxon>
        <taxon>Bacteroidales</taxon>
        <taxon>Bacteroidaceae</taxon>
        <taxon>Bacteroides</taxon>
    </lineage>
</organism>
<dbReference type="GeneID" id="31798125"/>
<keyword evidence="2" id="KW-0238">DNA-binding</keyword>
<dbReference type="InterPro" id="IPR010982">
    <property type="entry name" value="Lambda_DNA-bd_dom_sf"/>
</dbReference>
<reference evidence="2 3" key="1">
    <citation type="submission" date="2007-11" db="EMBL/GenBank/DDBJ databases">
        <title>Draft genome sequence of Bacteroides stercoris(ATCC 43183).</title>
        <authorList>
            <person name="Sudarsanam P."/>
            <person name="Ley R."/>
            <person name="Guruge J."/>
            <person name="Turnbaugh P.J."/>
            <person name="Mahowald M."/>
            <person name="Liep D."/>
            <person name="Gordon J."/>
        </authorList>
    </citation>
    <scope>NUCLEOTIDE SEQUENCE [LARGE SCALE GENOMIC DNA]</scope>
    <source>
        <strain evidence="2 3">ATCC 43183</strain>
    </source>
</reference>
<proteinExistence type="predicted"/>
<accession>B0NTR4</accession>
<dbReference type="AlphaFoldDB" id="B0NTR4"/>
<dbReference type="Gene3D" id="1.10.260.40">
    <property type="entry name" value="lambda repressor-like DNA-binding domains"/>
    <property type="match status" value="1"/>
</dbReference>
<feature type="domain" description="HTH cro/C1-type" evidence="1">
    <location>
        <begin position="6"/>
        <end position="60"/>
    </location>
</feature>
<dbReference type="HOGENOM" id="CLU_161891_1_0_10"/>